<dbReference type="Pfam" id="PF13858">
    <property type="entry name" value="DUF4199"/>
    <property type="match status" value="1"/>
</dbReference>
<protein>
    <recommendedName>
        <fullName evidence="4">DUF4199 domain-containing protein</fullName>
    </recommendedName>
</protein>
<keyword evidence="1" id="KW-0472">Membrane</keyword>
<evidence type="ECO:0000313" key="3">
    <source>
        <dbReference type="Proteomes" id="UP000199592"/>
    </source>
</evidence>
<feature type="transmembrane region" description="Helical" evidence="1">
    <location>
        <begin position="43"/>
        <end position="62"/>
    </location>
</feature>
<keyword evidence="3" id="KW-1185">Reference proteome</keyword>
<dbReference type="InterPro" id="IPR025250">
    <property type="entry name" value="DUF4199"/>
</dbReference>
<sequence>MEEQQVKTGKFALNYGVLLGVISVVFGVMLYTQKMHYETSTAVIVISIVIMAAITFFAVNAFKKANGGFLKISDALKVAVGLALVGTIISLLYQYVLTHFIEPDFMDKAMEIAKPKAMANNPNMTEEQWQQGVEMQKGFAWIQYPVVLIMNSVIGLILGLITGLILKKSQPEY</sequence>
<dbReference type="EMBL" id="FNMY01000001">
    <property type="protein sequence ID" value="SDW21331.1"/>
    <property type="molecule type" value="Genomic_DNA"/>
</dbReference>
<evidence type="ECO:0000256" key="1">
    <source>
        <dbReference type="SAM" id="Phobius"/>
    </source>
</evidence>
<proteinExistence type="predicted"/>
<feature type="transmembrane region" description="Helical" evidence="1">
    <location>
        <begin position="74"/>
        <end position="96"/>
    </location>
</feature>
<evidence type="ECO:0008006" key="4">
    <source>
        <dbReference type="Google" id="ProtNLM"/>
    </source>
</evidence>
<dbReference type="Proteomes" id="UP000199592">
    <property type="component" value="Unassembled WGS sequence"/>
</dbReference>
<reference evidence="3" key="1">
    <citation type="submission" date="2016-10" db="EMBL/GenBank/DDBJ databases">
        <authorList>
            <person name="Varghese N."/>
            <person name="Submissions S."/>
        </authorList>
    </citation>
    <scope>NUCLEOTIDE SEQUENCE [LARGE SCALE GENOMIC DNA]</scope>
    <source>
        <strain evidence="3">DSM 25030</strain>
    </source>
</reference>
<dbReference type="OrthoDB" id="1122768at2"/>
<dbReference type="AlphaFoldDB" id="A0A1H2RPJ8"/>
<name>A0A1H2RPJ8_9FLAO</name>
<dbReference type="RefSeq" id="WP_090295160.1">
    <property type="nucleotide sequence ID" value="NZ_FNKI01000002.1"/>
</dbReference>
<feature type="transmembrane region" description="Helical" evidence="1">
    <location>
        <begin position="142"/>
        <end position="166"/>
    </location>
</feature>
<accession>A0A1H2RPJ8</accession>
<dbReference type="STRING" id="1073328.SAMN05216294_2100"/>
<gene>
    <name evidence="2" type="ORF">SAMN04487892_0748</name>
</gene>
<keyword evidence="1" id="KW-1133">Transmembrane helix</keyword>
<feature type="transmembrane region" description="Helical" evidence="1">
    <location>
        <begin position="12"/>
        <end position="31"/>
    </location>
</feature>
<keyword evidence="1" id="KW-0812">Transmembrane</keyword>
<organism evidence="2 3">
    <name type="scientific">Flagellimonas zhangzhouensis</name>
    <dbReference type="NCBI Taxonomy" id="1073328"/>
    <lineage>
        <taxon>Bacteria</taxon>
        <taxon>Pseudomonadati</taxon>
        <taxon>Bacteroidota</taxon>
        <taxon>Flavobacteriia</taxon>
        <taxon>Flavobacteriales</taxon>
        <taxon>Flavobacteriaceae</taxon>
        <taxon>Flagellimonas</taxon>
    </lineage>
</organism>
<evidence type="ECO:0000313" key="2">
    <source>
        <dbReference type="EMBL" id="SDW21331.1"/>
    </source>
</evidence>